<sequence>MDQAEFRSVPGLAGVELYRAHITQRAFEPHTHQAYGLGMIEAGVERFRYGGTDHLAAPQSIVTMHPDMLHTGRAETSDGWRYRMLYVDPVLVDELSGEAHWSFDDVVTSRHPGLAQRIALLHRRLWQCDDRLEADGLLLEFMSALRPLARTGAGPARDGGAARLDPVLDYMRATLRERILLADLAAVVQLSPFHFLRKFKAQYHVTPHQMLMALRLFAAKQMLALRLPPAEVAAAAGLTDQAHLTRAFARRYGVTPSRYQRQVS</sequence>
<dbReference type="InterPro" id="IPR050204">
    <property type="entry name" value="AraC_XylS_family_regulators"/>
</dbReference>
<dbReference type="SUPFAM" id="SSF46689">
    <property type="entry name" value="Homeodomain-like"/>
    <property type="match status" value="2"/>
</dbReference>
<organism evidence="5 6">
    <name type="scientific">Variovorax ginsengisoli</name>
    <dbReference type="NCBI Taxonomy" id="363844"/>
    <lineage>
        <taxon>Bacteria</taxon>
        <taxon>Pseudomonadati</taxon>
        <taxon>Pseudomonadota</taxon>
        <taxon>Betaproteobacteria</taxon>
        <taxon>Burkholderiales</taxon>
        <taxon>Comamonadaceae</taxon>
        <taxon>Variovorax</taxon>
    </lineage>
</organism>
<dbReference type="Gene3D" id="1.10.10.60">
    <property type="entry name" value="Homeodomain-like"/>
    <property type="match status" value="1"/>
</dbReference>
<feature type="domain" description="HTH araC/xylS-type" evidence="4">
    <location>
        <begin position="165"/>
        <end position="262"/>
    </location>
</feature>
<dbReference type="SUPFAM" id="SSF51215">
    <property type="entry name" value="Regulatory protein AraC"/>
    <property type="match status" value="1"/>
</dbReference>
<dbReference type="InterPro" id="IPR018060">
    <property type="entry name" value="HTH_AraC"/>
</dbReference>
<dbReference type="PANTHER" id="PTHR46796">
    <property type="entry name" value="HTH-TYPE TRANSCRIPTIONAL ACTIVATOR RHAS-RELATED"/>
    <property type="match status" value="1"/>
</dbReference>
<dbReference type="InterPro" id="IPR003313">
    <property type="entry name" value="AraC-bd"/>
</dbReference>
<dbReference type="EMBL" id="JAUSRO010000003">
    <property type="protein sequence ID" value="MDP9898840.1"/>
    <property type="molecule type" value="Genomic_DNA"/>
</dbReference>
<keyword evidence="2" id="KW-0238">DNA-binding</keyword>
<accession>A0ABT9S3C4</accession>
<reference evidence="5 6" key="1">
    <citation type="submission" date="2023-07" db="EMBL/GenBank/DDBJ databases">
        <title>Sorghum-associated microbial communities from plants grown in Nebraska, USA.</title>
        <authorList>
            <person name="Schachtman D."/>
        </authorList>
    </citation>
    <scope>NUCLEOTIDE SEQUENCE [LARGE SCALE GENOMIC DNA]</scope>
    <source>
        <strain evidence="5 6">DS1607</strain>
    </source>
</reference>
<dbReference type="InterPro" id="IPR037923">
    <property type="entry name" value="HTH-like"/>
</dbReference>
<proteinExistence type="predicted"/>
<dbReference type="Pfam" id="PF12833">
    <property type="entry name" value="HTH_18"/>
    <property type="match status" value="1"/>
</dbReference>
<gene>
    <name evidence="5" type="ORF">J2W36_001084</name>
</gene>
<comment type="caution">
    <text evidence="5">The sequence shown here is derived from an EMBL/GenBank/DDBJ whole genome shotgun (WGS) entry which is preliminary data.</text>
</comment>
<evidence type="ECO:0000259" key="4">
    <source>
        <dbReference type="PROSITE" id="PS01124"/>
    </source>
</evidence>
<keyword evidence="6" id="KW-1185">Reference proteome</keyword>
<evidence type="ECO:0000256" key="1">
    <source>
        <dbReference type="ARBA" id="ARBA00023015"/>
    </source>
</evidence>
<dbReference type="PROSITE" id="PS01124">
    <property type="entry name" value="HTH_ARAC_FAMILY_2"/>
    <property type="match status" value="1"/>
</dbReference>
<keyword evidence="3" id="KW-0804">Transcription</keyword>
<dbReference type="RefSeq" id="WP_307688659.1">
    <property type="nucleotide sequence ID" value="NZ_JAUSRO010000003.1"/>
</dbReference>
<protein>
    <submittedName>
        <fullName evidence="5">AraC-like DNA-binding protein</fullName>
    </submittedName>
</protein>
<dbReference type="InterPro" id="IPR009057">
    <property type="entry name" value="Homeodomain-like_sf"/>
</dbReference>
<evidence type="ECO:0000256" key="2">
    <source>
        <dbReference type="ARBA" id="ARBA00023125"/>
    </source>
</evidence>
<dbReference type="SMART" id="SM00342">
    <property type="entry name" value="HTH_ARAC"/>
    <property type="match status" value="1"/>
</dbReference>
<evidence type="ECO:0000313" key="5">
    <source>
        <dbReference type="EMBL" id="MDP9898840.1"/>
    </source>
</evidence>
<evidence type="ECO:0000256" key="3">
    <source>
        <dbReference type="ARBA" id="ARBA00023163"/>
    </source>
</evidence>
<evidence type="ECO:0000313" key="6">
    <source>
        <dbReference type="Proteomes" id="UP001226867"/>
    </source>
</evidence>
<dbReference type="Pfam" id="PF02311">
    <property type="entry name" value="AraC_binding"/>
    <property type="match status" value="1"/>
</dbReference>
<dbReference type="Proteomes" id="UP001226867">
    <property type="component" value="Unassembled WGS sequence"/>
</dbReference>
<dbReference type="PANTHER" id="PTHR46796:SF2">
    <property type="entry name" value="TRANSCRIPTIONAL REGULATORY PROTEIN"/>
    <property type="match status" value="1"/>
</dbReference>
<name>A0ABT9S3C4_9BURK</name>
<keyword evidence="1" id="KW-0805">Transcription regulation</keyword>